<dbReference type="SUPFAM" id="SSF81648">
    <property type="entry name" value="a domain/subunit of cytochrome bc1 complex (Ubiquinol-cytochrome c reductase)"/>
    <property type="match status" value="1"/>
</dbReference>
<feature type="transmembrane region" description="Helical" evidence="6">
    <location>
        <begin position="432"/>
        <end position="453"/>
    </location>
</feature>
<dbReference type="EMBL" id="QZEY01000025">
    <property type="protein sequence ID" value="RJL21461.1"/>
    <property type="molecule type" value="Genomic_DNA"/>
</dbReference>
<evidence type="ECO:0000256" key="3">
    <source>
        <dbReference type="ARBA" id="ARBA00016116"/>
    </source>
</evidence>
<dbReference type="Pfam" id="PF13631">
    <property type="entry name" value="Cytochrom_B_N_2"/>
    <property type="match status" value="1"/>
</dbReference>
<keyword evidence="6" id="KW-0472">Membrane</keyword>
<dbReference type="PROSITE" id="PS51002">
    <property type="entry name" value="CYTB_NTER"/>
    <property type="match status" value="1"/>
</dbReference>
<proteinExistence type="predicted"/>
<reference evidence="8 9" key="1">
    <citation type="submission" date="2018-09" db="EMBL/GenBank/DDBJ databases">
        <title>YIM 75507 draft genome.</title>
        <authorList>
            <person name="Tang S."/>
            <person name="Feng Y."/>
        </authorList>
    </citation>
    <scope>NUCLEOTIDE SEQUENCE [LARGE SCALE GENOMIC DNA]</scope>
    <source>
        <strain evidence="8 9">YIM 75507</strain>
    </source>
</reference>
<sequence>MARSARSARTPLRERVRAVNAAVGGASARAGRGTAGRLDDRLGMSRALRPQLRKLFPDHWSFLLGEIALYSFAVLVLTGTFLTFFYRPSMDVVVHQGAYPQLRGLAMPEAYDSVLRLSLEVRGGLLMRQIHHWAAVFFVLAIFSHLMRVFFTGAFRRPRELSWLTGIALLALALVESFLGYSLPLDQVSGAGLRMVDGLLLAVPVVGTYLSLFLFGGEFPGDVVIPRLFTGHVLLVPGLLAALVPLHALALVWVQKHSEFPLRGRSEDQVVGGPFYPFFIAKTAAFFLFTFGVIALFGAFGSVNPVWLYGPYTPAAASQETQPDWYFGFLDGALRLMPGWDVNVLGHTLSLGPLVPMLVLGLLFALLTFYPFIERRFTGGRDWHHLLQYPSDAPVRTAIGVAYVTFFAVLWLASGAGSLHHRLAIPPEPLIWALRAALLLAPALAYGVTLSLARRRRHRRNSPG</sequence>
<evidence type="ECO:0000256" key="6">
    <source>
        <dbReference type="SAM" id="Phobius"/>
    </source>
</evidence>
<dbReference type="GO" id="GO:0016020">
    <property type="term" value="C:membrane"/>
    <property type="evidence" value="ECO:0007669"/>
    <property type="project" value="InterPro"/>
</dbReference>
<dbReference type="EC" id="7.1.1.8" evidence="2"/>
<evidence type="ECO:0000259" key="7">
    <source>
        <dbReference type="PROSITE" id="PS51002"/>
    </source>
</evidence>
<protein>
    <recommendedName>
        <fullName evidence="3">Cytochrome bc1 complex cytochrome b subunit</fullName>
        <ecNumber evidence="2">7.1.1.8</ecNumber>
    </recommendedName>
    <alternativeName>
        <fullName evidence="5">Cytochrome bc1 reductase complex subunit QcrB</fullName>
    </alternativeName>
</protein>
<feature type="transmembrane region" description="Helical" evidence="6">
    <location>
        <begin position="393"/>
        <end position="412"/>
    </location>
</feature>
<feature type="transmembrane region" description="Helical" evidence="6">
    <location>
        <begin position="235"/>
        <end position="254"/>
    </location>
</feature>
<dbReference type="InterPro" id="IPR005797">
    <property type="entry name" value="Cyt_b/b6_N"/>
</dbReference>
<dbReference type="Proteomes" id="UP000265768">
    <property type="component" value="Unassembled WGS sequence"/>
</dbReference>
<keyword evidence="6" id="KW-1133">Transmembrane helix</keyword>
<feature type="transmembrane region" description="Helical" evidence="6">
    <location>
        <begin position="195"/>
        <end position="215"/>
    </location>
</feature>
<feature type="transmembrane region" description="Helical" evidence="6">
    <location>
        <begin position="354"/>
        <end position="373"/>
    </location>
</feature>
<accession>A0A3A4A8I0</accession>
<gene>
    <name evidence="8" type="ORF">D5H75_37510</name>
</gene>
<evidence type="ECO:0000313" key="8">
    <source>
        <dbReference type="EMBL" id="RJL21461.1"/>
    </source>
</evidence>
<dbReference type="OrthoDB" id="9804503at2"/>
<dbReference type="AlphaFoldDB" id="A0A3A4A8I0"/>
<feature type="transmembrane region" description="Helical" evidence="6">
    <location>
        <begin position="163"/>
        <end position="183"/>
    </location>
</feature>
<feature type="transmembrane region" description="Helical" evidence="6">
    <location>
        <begin position="67"/>
        <end position="86"/>
    </location>
</feature>
<comment type="cofactor">
    <cofactor evidence="1">
        <name>heme</name>
        <dbReference type="ChEBI" id="CHEBI:30413"/>
    </cofactor>
</comment>
<keyword evidence="6" id="KW-0812">Transmembrane</keyword>
<evidence type="ECO:0000256" key="4">
    <source>
        <dbReference type="ARBA" id="ARBA00029351"/>
    </source>
</evidence>
<dbReference type="Gene3D" id="1.20.810.10">
    <property type="entry name" value="Cytochrome Bc1 Complex, Chain C"/>
    <property type="match status" value="1"/>
</dbReference>
<organism evidence="8 9">
    <name type="scientific">Bailinhaonella thermotolerans</name>
    <dbReference type="NCBI Taxonomy" id="1070861"/>
    <lineage>
        <taxon>Bacteria</taxon>
        <taxon>Bacillati</taxon>
        <taxon>Actinomycetota</taxon>
        <taxon>Actinomycetes</taxon>
        <taxon>Streptosporangiales</taxon>
        <taxon>Streptosporangiaceae</taxon>
        <taxon>Bailinhaonella</taxon>
    </lineage>
</organism>
<dbReference type="GO" id="GO:0022904">
    <property type="term" value="P:respiratory electron transport chain"/>
    <property type="evidence" value="ECO:0007669"/>
    <property type="project" value="InterPro"/>
</dbReference>
<evidence type="ECO:0000256" key="2">
    <source>
        <dbReference type="ARBA" id="ARBA00012951"/>
    </source>
</evidence>
<evidence type="ECO:0000256" key="1">
    <source>
        <dbReference type="ARBA" id="ARBA00001971"/>
    </source>
</evidence>
<evidence type="ECO:0000313" key="9">
    <source>
        <dbReference type="Proteomes" id="UP000265768"/>
    </source>
</evidence>
<name>A0A3A4A8I0_9ACTN</name>
<comment type="catalytic activity">
    <reaction evidence="4">
        <text>a quinol + 2 Fe(III)-[cytochrome c](out) = a quinone + 2 Fe(II)-[cytochrome c](out) + 2 H(+)(out)</text>
        <dbReference type="Rhea" id="RHEA:11484"/>
        <dbReference type="Rhea" id="RHEA-COMP:10350"/>
        <dbReference type="Rhea" id="RHEA-COMP:14399"/>
        <dbReference type="ChEBI" id="CHEBI:15378"/>
        <dbReference type="ChEBI" id="CHEBI:24646"/>
        <dbReference type="ChEBI" id="CHEBI:29033"/>
        <dbReference type="ChEBI" id="CHEBI:29034"/>
        <dbReference type="ChEBI" id="CHEBI:132124"/>
        <dbReference type="EC" id="7.1.1.8"/>
    </reaction>
</comment>
<evidence type="ECO:0000256" key="5">
    <source>
        <dbReference type="ARBA" id="ARBA00029568"/>
    </source>
</evidence>
<dbReference type="PANTHER" id="PTHR19271">
    <property type="entry name" value="CYTOCHROME B"/>
    <property type="match status" value="1"/>
</dbReference>
<feature type="transmembrane region" description="Helical" evidence="6">
    <location>
        <begin position="275"/>
        <end position="300"/>
    </location>
</feature>
<dbReference type="InterPro" id="IPR027387">
    <property type="entry name" value="Cytb/b6-like_sf"/>
</dbReference>
<feature type="domain" description="Cytochrome b/b6 N-terminal region profile" evidence="7">
    <location>
        <begin position="34"/>
        <end position="260"/>
    </location>
</feature>
<dbReference type="InterPro" id="IPR036150">
    <property type="entry name" value="Cyt_b/b6_C_sf"/>
</dbReference>
<dbReference type="GO" id="GO:0008121">
    <property type="term" value="F:quinol-cytochrome-c reductase activity"/>
    <property type="evidence" value="ECO:0007669"/>
    <property type="project" value="UniProtKB-EC"/>
</dbReference>
<keyword evidence="9" id="KW-1185">Reference proteome</keyword>
<dbReference type="GO" id="GO:0016491">
    <property type="term" value="F:oxidoreductase activity"/>
    <property type="evidence" value="ECO:0007669"/>
    <property type="project" value="InterPro"/>
</dbReference>
<dbReference type="InterPro" id="IPR016174">
    <property type="entry name" value="Di-haem_cyt_TM"/>
</dbReference>
<feature type="transmembrane region" description="Helical" evidence="6">
    <location>
        <begin position="132"/>
        <end position="151"/>
    </location>
</feature>
<dbReference type="SUPFAM" id="SSF81342">
    <property type="entry name" value="Transmembrane di-heme cytochromes"/>
    <property type="match status" value="1"/>
</dbReference>
<comment type="caution">
    <text evidence="8">The sequence shown here is derived from an EMBL/GenBank/DDBJ whole genome shotgun (WGS) entry which is preliminary data.</text>
</comment>
<dbReference type="PANTHER" id="PTHR19271:SF16">
    <property type="entry name" value="CYTOCHROME B"/>
    <property type="match status" value="1"/>
</dbReference>